<evidence type="ECO:0000313" key="7">
    <source>
        <dbReference type="Proteomes" id="UP000503447"/>
    </source>
</evidence>
<keyword evidence="4" id="KW-0812">Transmembrane</keyword>
<dbReference type="SMART" id="SM00320">
    <property type="entry name" value="WD40"/>
    <property type="match status" value="12"/>
</dbReference>
<feature type="repeat" description="WD" evidence="3">
    <location>
        <begin position="849"/>
        <end position="874"/>
    </location>
</feature>
<name>A0A6M5YZW7_9BACT</name>
<feature type="repeat" description="WD" evidence="3">
    <location>
        <begin position="1134"/>
        <end position="1175"/>
    </location>
</feature>
<dbReference type="InterPro" id="IPR036322">
    <property type="entry name" value="WD40_repeat_dom_sf"/>
</dbReference>
<dbReference type="InterPro" id="IPR024977">
    <property type="entry name" value="Apc4-like_WD40_dom"/>
</dbReference>
<evidence type="ECO:0000256" key="4">
    <source>
        <dbReference type="SAM" id="Phobius"/>
    </source>
</evidence>
<feature type="repeat" description="WD" evidence="3">
    <location>
        <begin position="977"/>
        <end position="1008"/>
    </location>
</feature>
<evidence type="ECO:0000313" key="6">
    <source>
        <dbReference type="EMBL" id="QJW98482.1"/>
    </source>
</evidence>
<organism evidence="6 7">
    <name type="scientific">Frigoriglobus tundricola</name>
    <dbReference type="NCBI Taxonomy" id="2774151"/>
    <lineage>
        <taxon>Bacteria</taxon>
        <taxon>Pseudomonadati</taxon>
        <taxon>Planctomycetota</taxon>
        <taxon>Planctomycetia</taxon>
        <taxon>Gemmatales</taxon>
        <taxon>Gemmataceae</taxon>
        <taxon>Frigoriglobus</taxon>
    </lineage>
</organism>
<protein>
    <recommendedName>
        <fullName evidence="5">Anaphase-promoting complex subunit 4-like WD40 domain-containing protein</fullName>
    </recommendedName>
</protein>
<feature type="repeat" description="WD" evidence="3">
    <location>
        <begin position="1052"/>
        <end position="1084"/>
    </location>
</feature>
<evidence type="ECO:0000256" key="1">
    <source>
        <dbReference type="ARBA" id="ARBA00022574"/>
    </source>
</evidence>
<dbReference type="PANTHER" id="PTHR19879">
    <property type="entry name" value="TRANSCRIPTION INITIATION FACTOR TFIID"/>
    <property type="match status" value="1"/>
</dbReference>
<keyword evidence="1 3" id="KW-0853">WD repeat</keyword>
<evidence type="ECO:0000259" key="5">
    <source>
        <dbReference type="Pfam" id="PF12894"/>
    </source>
</evidence>
<keyword evidence="4" id="KW-0472">Membrane</keyword>
<evidence type="ECO:0000256" key="3">
    <source>
        <dbReference type="PROSITE-ProRule" id="PRU00221"/>
    </source>
</evidence>
<dbReference type="KEGG" id="ftj:FTUN_6072"/>
<dbReference type="Pfam" id="PF12894">
    <property type="entry name" value="ANAPC4_WD40"/>
    <property type="match status" value="1"/>
</dbReference>
<dbReference type="PRINTS" id="PR00320">
    <property type="entry name" value="GPROTEINBRPT"/>
</dbReference>
<feature type="domain" description="Anaphase-promoting complex subunit 4-like WD40" evidence="5">
    <location>
        <begin position="1103"/>
        <end position="1175"/>
    </location>
</feature>
<dbReference type="InterPro" id="IPR001680">
    <property type="entry name" value="WD40_rpt"/>
</dbReference>
<feature type="transmembrane region" description="Helical" evidence="4">
    <location>
        <begin position="398"/>
        <end position="420"/>
    </location>
</feature>
<dbReference type="PROSITE" id="PS50082">
    <property type="entry name" value="WD_REPEATS_2"/>
    <property type="match status" value="6"/>
</dbReference>
<dbReference type="EMBL" id="CP053452">
    <property type="protein sequence ID" value="QJW98482.1"/>
    <property type="molecule type" value="Genomic_DNA"/>
</dbReference>
<feature type="repeat" description="WD" evidence="3">
    <location>
        <begin position="607"/>
        <end position="648"/>
    </location>
</feature>
<keyword evidence="4" id="KW-1133">Transmembrane helix</keyword>
<dbReference type="InterPro" id="IPR019775">
    <property type="entry name" value="WD40_repeat_CS"/>
</dbReference>
<dbReference type="PROSITE" id="PS00678">
    <property type="entry name" value="WD_REPEATS_1"/>
    <property type="match status" value="2"/>
</dbReference>
<dbReference type="RefSeq" id="WP_171473650.1">
    <property type="nucleotide sequence ID" value="NZ_CP053452.2"/>
</dbReference>
<dbReference type="AlphaFoldDB" id="A0A6M5YZW7"/>
<dbReference type="Pfam" id="PF00400">
    <property type="entry name" value="WD40"/>
    <property type="match status" value="7"/>
</dbReference>
<gene>
    <name evidence="6" type="ORF">FTUN_6072</name>
</gene>
<evidence type="ECO:0000256" key="2">
    <source>
        <dbReference type="ARBA" id="ARBA00022737"/>
    </source>
</evidence>
<dbReference type="InterPro" id="IPR015943">
    <property type="entry name" value="WD40/YVTN_repeat-like_dom_sf"/>
</dbReference>
<dbReference type="Proteomes" id="UP000503447">
    <property type="component" value="Chromosome"/>
</dbReference>
<dbReference type="Gene3D" id="2.130.10.10">
    <property type="entry name" value="YVTN repeat-like/Quinoprotein amine dehydrogenase"/>
    <property type="match status" value="3"/>
</dbReference>
<proteinExistence type="predicted"/>
<dbReference type="SUPFAM" id="SSF50978">
    <property type="entry name" value="WD40 repeat-like"/>
    <property type="match status" value="2"/>
</dbReference>
<dbReference type="PROSITE" id="PS50294">
    <property type="entry name" value="WD_REPEATS_REGION"/>
    <property type="match status" value="2"/>
</dbReference>
<accession>A0A6M5YZW7</accession>
<dbReference type="PANTHER" id="PTHR19879:SF9">
    <property type="entry name" value="TRANSCRIPTION INITIATION FACTOR TFIID SUBUNIT 5"/>
    <property type="match status" value="1"/>
</dbReference>
<feature type="repeat" description="WD" evidence="3">
    <location>
        <begin position="1093"/>
        <end position="1124"/>
    </location>
</feature>
<dbReference type="InterPro" id="IPR020472">
    <property type="entry name" value="WD40_PAC1"/>
</dbReference>
<dbReference type="CDD" id="cd00200">
    <property type="entry name" value="WD40"/>
    <property type="match status" value="1"/>
</dbReference>
<reference evidence="7" key="1">
    <citation type="submission" date="2020-05" db="EMBL/GenBank/DDBJ databases">
        <title>Frigoriglobus tundricola gen. nov., sp. nov., a psychrotolerant cellulolytic planctomycete of the family Gemmataceae with two divergent copies of 16S rRNA gene.</title>
        <authorList>
            <person name="Kulichevskaya I.S."/>
            <person name="Ivanova A.A."/>
            <person name="Naumoff D.G."/>
            <person name="Beletsky A.V."/>
            <person name="Rijpstra W.I.C."/>
            <person name="Sinninghe Damste J.S."/>
            <person name="Mardanov A.V."/>
            <person name="Ravin N.V."/>
            <person name="Dedysh S.N."/>
        </authorList>
    </citation>
    <scope>NUCLEOTIDE SEQUENCE [LARGE SCALE GENOMIC DNA]</scope>
    <source>
        <strain evidence="7">PL17</strain>
    </source>
</reference>
<sequence length="1235" mass="134857">MSTDSALPDDDESLTALAGRDSVLWRHGRDGLAGRLSNACRSELRDWLAKINNNPRLWNRYGTGQDTARHLATATGEIILAAAALSAGEFEPFLTHLHTAVVANGDALGIPLAAPVNPSNVPNGTGVWDRSPADRLNFANQYMNELERFVPGDRRGALGGARSAISDLVESGAERVLLGRLQFRVQLPVAVILLGAGAAEGAGRAYRLTVEWFDRPGEPLLVRDPVALGCSVLDHQFEQAERAAWAVAVGQRLFRERGFVRWGTDMAPGPEAVAIGGPSAGGALATALVSLGERRRPVWALVLGHVDPNECVNTKTGAGTLHEVSNVAEKVMAAVEMLRVGRVVLWRSEPGTDDTSDVRDDLQFLQQEHPNLAVTRLATVRKAVDHLSSSRTHPRTKWAGIVGVLLLFLLTTTGGTYAYVSRLGIEKKVDVEKERSERVAVLVRLHEDDLKRKEWPLDQMKGHLEAMARDDVEIANANWAKFADALRTRIETTPYPNEDEVERYQAALVLLESHDRHLAETVRAVLEPRRAHLQLQWKLPLPAAEPLPGLVPNPAPQLGRWQLETRESRGGWKCGAGSPNGKLLAFACQDGHVRVKDIETGDLVHFFVGHTDEVGCVAWSPDSRFLASSGRDRTVRVWDTENAERPRVFKPGKTINCLAWNKDNKRLLAGGTGQLCLWNARTDKGVMQDLLPGALVSAVAWNPDGTEIVIVGEHQNALIWKVTLNADGQVGNKQSLRVPDSTKQLFCVAWSPNGEMIAAGGRGQLAKHSSDSLAPGGKSEVHAWAARDRELKWSVNDDFGLAIRVLAWNKDSTRLAVGTQAGRVCEHNYVSVHDELGKQTGCAPTNQPINSLVWSPDSSRLLTGHWDNSCRFWKADGTPLPGNIKFAAPIGAFNALTFDADKKMFALGTRTGEVRLGNLDGRNVRILSDLPVIERIAWNPTDNRLALFGWGDNIHVRGTDPQKPVTIWIKSKQPCDIDWSRDGKQLVAGGEDGSVRIWSADGTEAERPPVQKDGVRAVAWNPDNKRVAIGLGWKDGTVRIWDVEKRREGPQATGHGPGIIRLQWSPDGQHLASSSSNGTVKIWDAQLRPVGKPMVHTTAARTLAWSPNNDRLATGDDSGTCRIWTSKGEPVHHFKASAGRILALAWSADGKHLISGSEDGIARYTDLESHKLVHLLVPLPGENAVTLSARGEILSASPNTDGALLYLVEGGAGYMNLLGMDEYRKRWKECVRTAD</sequence>
<keyword evidence="7" id="KW-1185">Reference proteome</keyword>
<keyword evidence="2" id="KW-0677">Repeat</keyword>